<evidence type="ECO:0000313" key="2">
    <source>
        <dbReference type="EMBL" id="AZE55213.1"/>
    </source>
</evidence>
<dbReference type="Pfam" id="PF02882">
    <property type="entry name" value="THF_DHG_CYH_C"/>
    <property type="match status" value="1"/>
</dbReference>
<name>A0A3G7U7D7_9PSED</name>
<dbReference type="InterPro" id="IPR036291">
    <property type="entry name" value="NAD(P)-bd_dom_sf"/>
</dbReference>
<dbReference type="GO" id="GO:0004477">
    <property type="term" value="F:methenyltetrahydrofolate cyclohydrolase activity"/>
    <property type="evidence" value="ECO:0007669"/>
    <property type="project" value="UniProtKB-EC"/>
</dbReference>
<dbReference type="Proteomes" id="UP000268696">
    <property type="component" value="Chromosome"/>
</dbReference>
<dbReference type="EMBL" id="CP027754">
    <property type="protein sequence ID" value="AZE55213.1"/>
    <property type="molecule type" value="Genomic_DNA"/>
</dbReference>
<protein>
    <submittedName>
        <fullName evidence="2">Methenyltetrahydrofolate cyclohydrolase</fullName>
        <ecNumber evidence="2">1.5.1.5</ecNumber>
        <ecNumber evidence="2">3.5.4.9</ecNumber>
    </submittedName>
</protein>
<accession>A0A3G7U7D7</accession>
<dbReference type="EC" id="3.5.4.9" evidence="2"/>
<proteinExistence type="predicted"/>
<evidence type="ECO:0000259" key="1">
    <source>
        <dbReference type="Pfam" id="PF02882"/>
    </source>
</evidence>
<keyword evidence="2" id="KW-0560">Oxidoreductase</keyword>
<dbReference type="InterPro" id="IPR020631">
    <property type="entry name" value="THF_DH/CycHdrlase_NAD-bd_dom"/>
</dbReference>
<dbReference type="EC" id="1.5.1.5" evidence="2"/>
<keyword evidence="2" id="KW-0378">Hydrolase</keyword>
<organism evidence="2 3">
    <name type="scientific">Pseudomonas synxantha</name>
    <dbReference type="NCBI Taxonomy" id="47883"/>
    <lineage>
        <taxon>Bacteria</taxon>
        <taxon>Pseudomonadati</taxon>
        <taxon>Pseudomonadota</taxon>
        <taxon>Gammaproteobacteria</taxon>
        <taxon>Pseudomonadales</taxon>
        <taxon>Pseudomonadaceae</taxon>
        <taxon>Pseudomonas</taxon>
    </lineage>
</organism>
<reference evidence="2 3" key="1">
    <citation type="submission" date="2018-03" db="EMBL/GenBank/DDBJ databases">
        <title>Diversity of phytobeneficial traits revealed by whole-genome analysis of worldwide-isolated phenazine-producing Pseudomonas spp.</title>
        <authorList>
            <person name="Biessy A."/>
            <person name="Novinscak A."/>
            <person name="Blom J."/>
            <person name="Leger G."/>
            <person name="Thomashow L.S."/>
            <person name="Cazorla F.M."/>
            <person name="Josic D."/>
            <person name="Filion M."/>
        </authorList>
    </citation>
    <scope>NUCLEOTIDE SEQUENCE [LARGE SCALE GENOMIC DNA]</scope>
    <source>
        <strain evidence="2 3">30B</strain>
    </source>
</reference>
<sequence>MPCTPAGVMLLIKDVRSEFAGLSALVVGASNIVGKPMARLLLKEG</sequence>
<dbReference type="SUPFAM" id="SSF51735">
    <property type="entry name" value="NAD(P)-binding Rossmann-fold domains"/>
    <property type="match status" value="1"/>
</dbReference>
<gene>
    <name evidence="2" type="ORF">C4K03_3058</name>
</gene>
<dbReference type="GO" id="GO:0004488">
    <property type="term" value="F:methylenetetrahydrofolate dehydrogenase (NADP+) activity"/>
    <property type="evidence" value="ECO:0007669"/>
    <property type="project" value="UniProtKB-EC"/>
</dbReference>
<evidence type="ECO:0000313" key="3">
    <source>
        <dbReference type="Proteomes" id="UP000268696"/>
    </source>
</evidence>
<feature type="domain" description="Tetrahydrofolate dehydrogenase/cyclohydrolase NAD(P)-binding" evidence="1">
    <location>
        <begin position="2"/>
        <end position="44"/>
    </location>
</feature>
<dbReference type="AlphaFoldDB" id="A0A3G7U7D7"/>
<dbReference type="Gene3D" id="3.40.50.720">
    <property type="entry name" value="NAD(P)-binding Rossmann-like Domain"/>
    <property type="match status" value="1"/>
</dbReference>